<comment type="caution">
    <text evidence="2">The sequence shown here is derived from an EMBL/GenBank/DDBJ whole genome shotgun (WGS) entry which is preliminary data.</text>
</comment>
<feature type="compositionally biased region" description="Basic and acidic residues" evidence="1">
    <location>
        <begin position="156"/>
        <end position="172"/>
    </location>
</feature>
<feature type="compositionally biased region" description="Basic and acidic residues" evidence="1">
    <location>
        <begin position="200"/>
        <end position="212"/>
    </location>
</feature>
<evidence type="ECO:0000313" key="2">
    <source>
        <dbReference type="EMBL" id="PPQ68702.1"/>
    </source>
</evidence>
<dbReference type="InParanoid" id="A0A409VR08"/>
<reference evidence="2 3" key="1">
    <citation type="journal article" date="2018" name="Evol. Lett.">
        <title>Horizontal gene cluster transfer increased hallucinogenic mushroom diversity.</title>
        <authorList>
            <person name="Reynolds H.T."/>
            <person name="Vijayakumar V."/>
            <person name="Gluck-Thaler E."/>
            <person name="Korotkin H.B."/>
            <person name="Matheny P.B."/>
            <person name="Slot J.C."/>
        </authorList>
    </citation>
    <scope>NUCLEOTIDE SEQUENCE [LARGE SCALE GENOMIC DNA]</scope>
    <source>
        <strain evidence="2 3">2631</strain>
    </source>
</reference>
<protein>
    <submittedName>
        <fullName evidence="2">Uncharacterized protein</fullName>
    </submittedName>
</protein>
<name>A0A409VR08_PSICY</name>
<sequence>MLEANNKRFYHAPRFGEAYLATLDEDSYHRELWEEIPALFNNRMTDEEFENFARLDGAVKFEEHASSEELYMPSSELDSTACYFNDEDLFGRLDDDYDYPREVDDEYDAYMGDVYQDVIWIGHEGRDQDSKVILEDTLGDARFFYANDLCDRGDLRDSVVSDQEERGERRAPSDIGSPEMEDVFEEDLPILGQTEPPSVPDKHDESSLQREYEHWKSMPYVRPWVVSRARARSN</sequence>
<feature type="region of interest" description="Disordered" evidence="1">
    <location>
        <begin position="156"/>
        <end position="212"/>
    </location>
</feature>
<evidence type="ECO:0000313" key="3">
    <source>
        <dbReference type="Proteomes" id="UP000283269"/>
    </source>
</evidence>
<feature type="compositionally biased region" description="Acidic residues" evidence="1">
    <location>
        <begin position="179"/>
        <end position="188"/>
    </location>
</feature>
<dbReference type="EMBL" id="NHYD01003951">
    <property type="protein sequence ID" value="PPQ68702.1"/>
    <property type="molecule type" value="Genomic_DNA"/>
</dbReference>
<accession>A0A409VR08</accession>
<evidence type="ECO:0000256" key="1">
    <source>
        <dbReference type="SAM" id="MobiDB-lite"/>
    </source>
</evidence>
<proteinExistence type="predicted"/>
<dbReference type="OrthoDB" id="10527088at2759"/>
<gene>
    <name evidence="2" type="ORF">CVT25_012103</name>
</gene>
<keyword evidence="3" id="KW-1185">Reference proteome</keyword>
<dbReference type="AlphaFoldDB" id="A0A409VR08"/>
<organism evidence="2 3">
    <name type="scientific">Psilocybe cyanescens</name>
    <dbReference type="NCBI Taxonomy" id="93625"/>
    <lineage>
        <taxon>Eukaryota</taxon>
        <taxon>Fungi</taxon>
        <taxon>Dikarya</taxon>
        <taxon>Basidiomycota</taxon>
        <taxon>Agaricomycotina</taxon>
        <taxon>Agaricomycetes</taxon>
        <taxon>Agaricomycetidae</taxon>
        <taxon>Agaricales</taxon>
        <taxon>Agaricineae</taxon>
        <taxon>Strophariaceae</taxon>
        <taxon>Psilocybe</taxon>
    </lineage>
</organism>
<dbReference type="Proteomes" id="UP000283269">
    <property type="component" value="Unassembled WGS sequence"/>
</dbReference>